<dbReference type="GO" id="GO:0004252">
    <property type="term" value="F:serine-type endopeptidase activity"/>
    <property type="evidence" value="ECO:0007669"/>
    <property type="project" value="InterPro"/>
</dbReference>
<dbReference type="PRINTS" id="PR00834">
    <property type="entry name" value="PROTEASES2C"/>
</dbReference>
<evidence type="ECO:0000313" key="6">
    <source>
        <dbReference type="Proteomes" id="UP001163166"/>
    </source>
</evidence>
<dbReference type="Proteomes" id="UP001163166">
    <property type="component" value="Chromosome"/>
</dbReference>
<dbReference type="EMBL" id="CP076676">
    <property type="protein sequence ID" value="UYO37535.1"/>
    <property type="molecule type" value="Genomic_DNA"/>
</dbReference>
<feature type="region of interest" description="Disordered" evidence="4">
    <location>
        <begin position="191"/>
        <end position="213"/>
    </location>
</feature>
<protein>
    <submittedName>
        <fullName evidence="5">Serine protease</fullName>
    </submittedName>
</protein>
<dbReference type="InterPro" id="IPR009003">
    <property type="entry name" value="Peptidase_S1_PA"/>
</dbReference>
<name>A0AAX3DRQ7_RHOPL</name>
<keyword evidence="2 5" id="KW-0645">Protease</keyword>
<reference evidence="5" key="1">
    <citation type="journal article" date="2022" name="Biol. Control">
        <title>In silico genomic analysis of Rhodopseudomonas palustris strains revealed potential biocontrol agents and crop yield enhancers.</title>
        <authorList>
            <person name="Surachat K."/>
            <person name="Kantachote D."/>
            <person name="Deachamag P."/>
            <person name="Wonglapsuwan M."/>
        </authorList>
    </citation>
    <scope>NUCLEOTIDE SEQUENCE</scope>
    <source>
        <strain evidence="5">TLS06</strain>
    </source>
</reference>
<proteinExistence type="inferred from homology"/>
<dbReference type="AlphaFoldDB" id="A0AAX3DRQ7"/>
<evidence type="ECO:0000256" key="4">
    <source>
        <dbReference type="SAM" id="MobiDB-lite"/>
    </source>
</evidence>
<evidence type="ECO:0000256" key="1">
    <source>
        <dbReference type="ARBA" id="ARBA00010541"/>
    </source>
</evidence>
<dbReference type="SUPFAM" id="SSF50494">
    <property type="entry name" value="Trypsin-like serine proteases"/>
    <property type="match status" value="1"/>
</dbReference>
<gene>
    <name evidence="5" type="ORF">KQX62_12285</name>
</gene>
<dbReference type="InterPro" id="IPR051201">
    <property type="entry name" value="Chloro_Bact_Ser_Proteases"/>
</dbReference>
<organism evidence="5 6">
    <name type="scientific">Rhodopseudomonas palustris</name>
    <dbReference type="NCBI Taxonomy" id="1076"/>
    <lineage>
        <taxon>Bacteria</taxon>
        <taxon>Pseudomonadati</taxon>
        <taxon>Pseudomonadota</taxon>
        <taxon>Alphaproteobacteria</taxon>
        <taxon>Hyphomicrobiales</taxon>
        <taxon>Nitrobacteraceae</taxon>
        <taxon>Rhodopseudomonas</taxon>
    </lineage>
</organism>
<accession>A0AAX3DRQ7</accession>
<evidence type="ECO:0000256" key="3">
    <source>
        <dbReference type="ARBA" id="ARBA00022801"/>
    </source>
</evidence>
<dbReference type="InterPro" id="IPR043504">
    <property type="entry name" value="Peptidase_S1_PA_chymotrypsin"/>
</dbReference>
<dbReference type="RefSeq" id="WP_264073300.1">
    <property type="nucleotide sequence ID" value="NZ_CP076676.1"/>
</dbReference>
<evidence type="ECO:0000256" key="2">
    <source>
        <dbReference type="ARBA" id="ARBA00022670"/>
    </source>
</evidence>
<dbReference type="GO" id="GO:0006508">
    <property type="term" value="P:proteolysis"/>
    <property type="evidence" value="ECO:0007669"/>
    <property type="project" value="UniProtKB-KW"/>
</dbReference>
<dbReference type="Gene3D" id="2.40.10.10">
    <property type="entry name" value="Trypsin-like serine proteases"/>
    <property type="match status" value="2"/>
</dbReference>
<dbReference type="PANTHER" id="PTHR43343:SF3">
    <property type="entry name" value="PROTEASE DO-LIKE 8, CHLOROPLASTIC"/>
    <property type="match status" value="1"/>
</dbReference>
<comment type="similarity">
    <text evidence="1">Belongs to the peptidase S1C family.</text>
</comment>
<evidence type="ECO:0000313" key="5">
    <source>
        <dbReference type="EMBL" id="UYO37535.1"/>
    </source>
</evidence>
<dbReference type="InterPro" id="IPR001940">
    <property type="entry name" value="Peptidase_S1C"/>
</dbReference>
<sequence>MKHTTFAARLVYPPRKPRPRKDILARTIAALMLVGSIACATEARCGDLNIDKSFGKVSGWDVGFSKSVGGCLAAATYQDRTTVWFGFAGDKPSAYIAFTNPRWASVEVDGQYDMQLVMGRTRWNGEFMGFERSNEKGVFSGNLKTEFMVELAESGGVGVFLNRRRVAALSLDGSRRALEAVLSCQKAFMTAQSDTRDEPSTDSKPKRHTKSSGTGFYVSDSGHIVTNHHVIAECSTINVLPPGGAAVSATLVAKDKTNDLAILKTASSPAAIPGLRSQMRLGEAVYVFGFPLTGILSTSGNFTAGAITATTGMEDDTRLAQVSAPVQPGNSGGPLLDKYGNVIGVIVSKLNALNIAAATKDIPQNVNFAIKTGIATNFLDSSGVVPTGKVSTRELAPEAIADLAKIFTVQVLCN</sequence>
<dbReference type="Pfam" id="PF13365">
    <property type="entry name" value="Trypsin_2"/>
    <property type="match status" value="1"/>
</dbReference>
<feature type="compositionally biased region" description="Basic and acidic residues" evidence="4">
    <location>
        <begin position="194"/>
        <end position="204"/>
    </location>
</feature>
<dbReference type="PANTHER" id="PTHR43343">
    <property type="entry name" value="PEPTIDASE S12"/>
    <property type="match status" value="1"/>
</dbReference>
<keyword evidence="3" id="KW-0378">Hydrolase</keyword>